<proteinExistence type="predicted"/>
<evidence type="ECO:0000313" key="1">
    <source>
        <dbReference type="EMBL" id="AMW98416.1"/>
    </source>
</evidence>
<reference evidence="2" key="2">
    <citation type="submission" date="2016-03" db="EMBL/GenBank/DDBJ databases">
        <authorList>
            <person name="Ploux O."/>
        </authorList>
    </citation>
    <scope>NUCLEOTIDE SEQUENCE [LARGE SCALE GENOMIC DNA]</scope>
    <source>
        <strain evidence="2">PP9</strain>
    </source>
</reference>
<protein>
    <submittedName>
        <fullName evidence="1">Uncharacterized protein</fullName>
    </submittedName>
</protein>
<dbReference type="STRING" id="241244.ATY39_02600"/>
<dbReference type="Proteomes" id="UP000076021">
    <property type="component" value="Chromosome"/>
</dbReference>
<dbReference type="AlphaFoldDB" id="A0A143HA67"/>
<gene>
    <name evidence="1" type="ORF">ATY39_02600</name>
</gene>
<evidence type="ECO:0000313" key="2">
    <source>
        <dbReference type="Proteomes" id="UP000076021"/>
    </source>
</evidence>
<reference evidence="1 2" key="1">
    <citation type="journal article" date="2016" name="Genome Announc.">
        <title>Whole-Genome Sequence of Rummeliibacillus stabekisii Strain PP9 Isolated from Antarctic Soil.</title>
        <authorList>
            <person name="da Mota F.F."/>
            <person name="Vollu R.E."/>
            <person name="Jurelevicius D."/>
            <person name="Seldin L."/>
        </authorList>
    </citation>
    <scope>NUCLEOTIDE SEQUENCE [LARGE SCALE GENOMIC DNA]</scope>
    <source>
        <strain evidence="1 2">PP9</strain>
    </source>
</reference>
<dbReference type="KEGG" id="rst:ATY39_02600"/>
<keyword evidence="2" id="KW-1185">Reference proteome</keyword>
<accession>A0A143HA67</accession>
<name>A0A143HA67_9BACL</name>
<dbReference type="EMBL" id="CP014806">
    <property type="protein sequence ID" value="AMW98416.1"/>
    <property type="molecule type" value="Genomic_DNA"/>
</dbReference>
<organism evidence="1 2">
    <name type="scientific">Rummeliibacillus stabekisii</name>
    <dbReference type="NCBI Taxonomy" id="241244"/>
    <lineage>
        <taxon>Bacteria</taxon>
        <taxon>Bacillati</taxon>
        <taxon>Bacillota</taxon>
        <taxon>Bacilli</taxon>
        <taxon>Bacillales</taxon>
        <taxon>Caryophanaceae</taxon>
        <taxon>Rummeliibacillus</taxon>
    </lineage>
</organism>
<sequence>MEMNMTEEKTYLRKLVTLGFSATKTSIKLISEGRYDLALHYLSKANTHFVALENYVYSKDEKIMREEFIDAVVAFNNFYEEVLTNIRTSHSHQHSFIYFDDFKRKLVPVVGLVDSNIDLELN</sequence>
<dbReference type="RefSeq" id="WP_066785407.1">
    <property type="nucleotide sequence ID" value="NZ_CP014806.1"/>
</dbReference>